<sequence length="139" mass="15594">MAAATVADLPRHNIAFEKPPKSEPITFSTGESGYAWELTPTERAHIAEMLNVDISEVTIDKNFMSHEREECRGCGKYMGLDDMVHNAQYGGVHGTAFMLDVLQNGNKNQSPAHVIYCSRCTTQFGIIPWWMESPTNWSK</sequence>
<dbReference type="Proteomes" id="UP000325780">
    <property type="component" value="Unassembled WGS sequence"/>
</dbReference>
<keyword evidence="2" id="KW-1185">Reference proteome</keyword>
<protein>
    <submittedName>
        <fullName evidence="1">RBP protein</fullName>
    </submittedName>
</protein>
<dbReference type="AlphaFoldDB" id="A0A5N6TVS1"/>
<name>A0A5N6TVS1_ASPAV</name>
<reference evidence="1 2" key="1">
    <citation type="submission" date="2019-04" db="EMBL/GenBank/DDBJ databases">
        <title>Friends and foes A comparative genomics study of 23 Aspergillus species from section Flavi.</title>
        <authorList>
            <consortium name="DOE Joint Genome Institute"/>
            <person name="Kjaerbolling I."/>
            <person name="Vesth T."/>
            <person name="Frisvad J.C."/>
            <person name="Nybo J.L."/>
            <person name="Theobald S."/>
            <person name="Kildgaard S."/>
            <person name="Isbrandt T."/>
            <person name="Kuo A."/>
            <person name="Sato A."/>
            <person name="Lyhne E.K."/>
            <person name="Kogle M.E."/>
            <person name="Wiebenga A."/>
            <person name="Kun R.S."/>
            <person name="Lubbers R.J."/>
            <person name="Makela M.R."/>
            <person name="Barry K."/>
            <person name="Chovatia M."/>
            <person name="Clum A."/>
            <person name="Daum C."/>
            <person name="Haridas S."/>
            <person name="He G."/>
            <person name="LaButti K."/>
            <person name="Lipzen A."/>
            <person name="Mondo S."/>
            <person name="Riley R."/>
            <person name="Salamov A."/>
            <person name="Simmons B.A."/>
            <person name="Magnuson J.K."/>
            <person name="Henrissat B."/>
            <person name="Mortensen U.H."/>
            <person name="Larsen T.O."/>
            <person name="Devries R.P."/>
            <person name="Grigoriev I.V."/>
            <person name="Machida M."/>
            <person name="Baker S.E."/>
            <person name="Andersen M.R."/>
        </authorList>
    </citation>
    <scope>NUCLEOTIDE SEQUENCE [LARGE SCALE GENOMIC DNA]</scope>
    <source>
        <strain evidence="1 2">IBT 18842</strain>
    </source>
</reference>
<evidence type="ECO:0000313" key="1">
    <source>
        <dbReference type="EMBL" id="KAE8150390.1"/>
    </source>
</evidence>
<dbReference type="OrthoDB" id="5271370at2759"/>
<dbReference type="EMBL" id="ML742095">
    <property type="protein sequence ID" value="KAE8150390.1"/>
    <property type="molecule type" value="Genomic_DNA"/>
</dbReference>
<organism evidence="1 2">
    <name type="scientific">Aspergillus avenaceus</name>
    <dbReference type="NCBI Taxonomy" id="36643"/>
    <lineage>
        <taxon>Eukaryota</taxon>
        <taxon>Fungi</taxon>
        <taxon>Dikarya</taxon>
        <taxon>Ascomycota</taxon>
        <taxon>Pezizomycotina</taxon>
        <taxon>Eurotiomycetes</taxon>
        <taxon>Eurotiomycetidae</taxon>
        <taxon>Eurotiales</taxon>
        <taxon>Aspergillaceae</taxon>
        <taxon>Aspergillus</taxon>
        <taxon>Aspergillus subgen. Circumdati</taxon>
    </lineage>
</organism>
<evidence type="ECO:0000313" key="2">
    <source>
        <dbReference type="Proteomes" id="UP000325780"/>
    </source>
</evidence>
<proteinExistence type="predicted"/>
<gene>
    <name evidence="1" type="ORF">BDV25DRAFT_139876</name>
</gene>
<accession>A0A5N6TVS1</accession>